<dbReference type="EMBL" id="MLJW01000022">
    <property type="protein sequence ID" value="OIR10762.1"/>
    <property type="molecule type" value="Genomic_DNA"/>
</dbReference>
<organism evidence="1">
    <name type="scientific">mine drainage metagenome</name>
    <dbReference type="NCBI Taxonomy" id="410659"/>
    <lineage>
        <taxon>unclassified sequences</taxon>
        <taxon>metagenomes</taxon>
        <taxon>ecological metagenomes</taxon>
    </lineage>
</organism>
<protein>
    <submittedName>
        <fullName evidence="1">Uncharacterized protein</fullName>
    </submittedName>
</protein>
<accession>A0A1J5SQG6</accession>
<proteinExistence type="predicted"/>
<dbReference type="AlphaFoldDB" id="A0A1J5SQG6"/>
<comment type="caution">
    <text evidence="1">The sequence shown here is derived from an EMBL/GenBank/DDBJ whole genome shotgun (WGS) entry which is preliminary data.</text>
</comment>
<gene>
    <name evidence="1" type="ORF">GALL_75330</name>
</gene>
<evidence type="ECO:0000313" key="1">
    <source>
        <dbReference type="EMBL" id="OIR10762.1"/>
    </source>
</evidence>
<name>A0A1J5SQG6_9ZZZZ</name>
<sequence>MLKKIVAVVLIVLAAGTWGYLDYLNKQELKAAEEMRVAMAQARAQAMARAKAAAEARAKFEATIMADLTACKAIAEQAKEEFLAKNQKPVRHKPGLFTIPPAVMDEAAKTLESANAACQSTYDTRLHNGS</sequence>
<reference evidence="1" key="1">
    <citation type="submission" date="2016-10" db="EMBL/GenBank/DDBJ databases">
        <title>Sequence of Gallionella enrichment culture.</title>
        <authorList>
            <person name="Poehlein A."/>
            <person name="Muehling M."/>
            <person name="Daniel R."/>
        </authorList>
    </citation>
    <scope>NUCLEOTIDE SEQUENCE</scope>
</reference>